<evidence type="ECO:0000313" key="1">
    <source>
        <dbReference type="EMBL" id="KAJ3479682.1"/>
    </source>
</evidence>
<gene>
    <name evidence="1" type="ORF">NLG97_g8258</name>
</gene>
<dbReference type="EMBL" id="JANAKD010001416">
    <property type="protein sequence ID" value="KAJ3479682.1"/>
    <property type="molecule type" value="Genomic_DNA"/>
</dbReference>
<evidence type="ECO:0000313" key="2">
    <source>
        <dbReference type="Proteomes" id="UP001148737"/>
    </source>
</evidence>
<name>A0ACC1QJJ1_9HYPO</name>
<reference evidence="1" key="1">
    <citation type="submission" date="2022-07" db="EMBL/GenBank/DDBJ databases">
        <title>Genome Sequence of Lecanicillium saksenae.</title>
        <authorList>
            <person name="Buettner E."/>
        </authorList>
    </citation>
    <scope>NUCLEOTIDE SEQUENCE</scope>
    <source>
        <strain evidence="1">VT-O1</strain>
    </source>
</reference>
<keyword evidence="2" id="KW-1185">Reference proteome</keyword>
<dbReference type="Proteomes" id="UP001148737">
    <property type="component" value="Unassembled WGS sequence"/>
</dbReference>
<sequence length="538" mass="60670">MPQPCAERCCGLCTFPFDVSEPIVGIGSRGTTATELQLRGCSPDCIHPNGLATAFHASCYEQARPATNLSYLGAIVRHGLRPERESALADSNHTKNQVAWGLENYYRLPSAVCTEIAQYLLVPYIVASTLSIPRKKASKSKVSLASDIWARFIKVHGRIYIASLSNTNRELRRAKGISVLIYRPSSTKLSYIRIAEDSWGILKIKFFSTVLDAPQSGVWWHTIAIRPAMHHLTATTDGTKLRSAKFEGQFVHTICTTSTDKNQEKLRVWNCVLETRMLLMTPFRINEKGVSGYYVGMDTNLVQVRADVVGQRPATFASKPSFVEPYHRELDWLYFPVQPDDFVCQVWLRTSIKTPRRTALMLRMNSGDEIVMGVHRNEPRTLFLDAGEGLAAVAYSGDRGLIQPLAWLPSRIRKDRYLNTRGLLFYTKTSLRLASEIRLCQDGQRITGLVIHFADKTRGYVGRLDEVKLQRPIRVTEKGIWIRSDLNGGYPFISNVAVTRPENSGGYLHVRWQGILRWWCSRAQCEVRYGGGRTQPAV</sequence>
<proteinExistence type="predicted"/>
<accession>A0ACC1QJJ1</accession>
<protein>
    <submittedName>
        <fullName evidence="1">Uncharacterized protein</fullName>
    </submittedName>
</protein>
<organism evidence="1 2">
    <name type="scientific">Lecanicillium saksenae</name>
    <dbReference type="NCBI Taxonomy" id="468837"/>
    <lineage>
        <taxon>Eukaryota</taxon>
        <taxon>Fungi</taxon>
        <taxon>Dikarya</taxon>
        <taxon>Ascomycota</taxon>
        <taxon>Pezizomycotina</taxon>
        <taxon>Sordariomycetes</taxon>
        <taxon>Hypocreomycetidae</taxon>
        <taxon>Hypocreales</taxon>
        <taxon>Cordycipitaceae</taxon>
        <taxon>Lecanicillium</taxon>
    </lineage>
</organism>
<comment type="caution">
    <text evidence="1">The sequence shown here is derived from an EMBL/GenBank/DDBJ whole genome shotgun (WGS) entry which is preliminary data.</text>
</comment>